<feature type="signal peptide" evidence="9">
    <location>
        <begin position="1"/>
        <end position="35"/>
    </location>
</feature>
<comment type="similarity">
    <text evidence="1 5 6">Belongs to the peptidase S8 family.</text>
</comment>
<dbReference type="Proteomes" id="UP001260872">
    <property type="component" value="Unassembled WGS sequence"/>
</dbReference>
<name>A0ABU1FQ95_9MICC</name>
<evidence type="ECO:0000256" key="3">
    <source>
        <dbReference type="ARBA" id="ARBA00022801"/>
    </source>
</evidence>
<keyword evidence="8" id="KW-0812">Transmembrane</keyword>
<comment type="caution">
    <text evidence="11">The sequence shown here is derived from an EMBL/GenBank/DDBJ whole genome shotgun (WGS) entry which is preliminary data.</text>
</comment>
<feature type="transmembrane region" description="Helical" evidence="8">
    <location>
        <begin position="485"/>
        <end position="510"/>
    </location>
</feature>
<feature type="chain" id="PRO_5046431949" evidence="9">
    <location>
        <begin position="36"/>
        <end position="516"/>
    </location>
</feature>
<evidence type="ECO:0000256" key="1">
    <source>
        <dbReference type="ARBA" id="ARBA00011073"/>
    </source>
</evidence>
<evidence type="ECO:0000313" key="11">
    <source>
        <dbReference type="EMBL" id="MDR5710825.1"/>
    </source>
</evidence>
<feature type="active site" description="Charge relay system" evidence="5">
    <location>
        <position position="73"/>
    </location>
</feature>
<dbReference type="InterPro" id="IPR036852">
    <property type="entry name" value="Peptidase_S8/S53_dom_sf"/>
</dbReference>
<keyword evidence="2 5" id="KW-0645">Protease</keyword>
<dbReference type="PRINTS" id="PR00723">
    <property type="entry name" value="SUBTILISIN"/>
</dbReference>
<dbReference type="PROSITE" id="PS00138">
    <property type="entry name" value="SUBTILASE_SER"/>
    <property type="match status" value="1"/>
</dbReference>
<proteinExistence type="inferred from homology"/>
<organism evidence="11 12">
    <name type="scientific">Nesterenkonia flava</name>
    <dbReference type="NCBI Taxonomy" id="469799"/>
    <lineage>
        <taxon>Bacteria</taxon>
        <taxon>Bacillati</taxon>
        <taxon>Actinomycetota</taxon>
        <taxon>Actinomycetes</taxon>
        <taxon>Micrococcales</taxon>
        <taxon>Micrococcaceae</taxon>
        <taxon>Nesterenkonia</taxon>
    </lineage>
</organism>
<dbReference type="Pfam" id="PF00082">
    <property type="entry name" value="Peptidase_S8"/>
    <property type="match status" value="2"/>
</dbReference>
<keyword evidence="4 5" id="KW-0720">Serine protease</keyword>
<feature type="domain" description="Peptidase S8/S53" evidence="10">
    <location>
        <begin position="64"/>
        <end position="123"/>
    </location>
</feature>
<keyword evidence="9" id="KW-0732">Signal</keyword>
<dbReference type="PROSITE" id="PS00136">
    <property type="entry name" value="SUBTILASE_ASP"/>
    <property type="match status" value="1"/>
</dbReference>
<dbReference type="InterPro" id="IPR023828">
    <property type="entry name" value="Peptidase_S8_Ser-AS"/>
</dbReference>
<dbReference type="PROSITE" id="PS51892">
    <property type="entry name" value="SUBTILASE"/>
    <property type="match status" value="1"/>
</dbReference>
<dbReference type="SUPFAM" id="SSF52743">
    <property type="entry name" value="Subtilisin-like"/>
    <property type="match status" value="1"/>
</dbReference>
<dbReference type="PANTHER" id="PTHR43399">
    <property type="entry name" value="SUBTILISIN-RELATED"/>
    <property type="match status" value="1"/>
</dbReference>
<sequence length="516" mass="54270">MSEASRTRRIRRGAGALAAAALLSPALLTASVVQAPGAQADTWRDAQFWLEDYGITEAWETTRGEGVTIAIIDTGIDAEHPGLEGALVGGTDVSGGGDADGGPVQQTSTEHGTLVASLAAGRGEYPSEDDEDAVYDMEPEELQDLSDEEWDAWWDENMVAPLEETYGEDWEDEVQEDFREELEEFYETREVPDWLIQDFQSPEDDEDEDDDEDPSRSAGVIGVAPEAELLSISLALEDPNPYGPGTEDQIPEAVTWAVDNGADIINMSLGSGAQDWPESWDEAFLYAEENDVLVVAAAGNRAAGHFSVGAPATIPGVLTVAGVDEDRNISEDSSSQGIAIDIAAASEPLVGATPGGGYAGWTGTSGAAPIVAGAAALVMAAHPDLSAAEVKHRLLTSADSAGSSGLDPEYGHGVLNVDEAVNGSVPAFNAADYDTLAEWIRVHRRAEAEDNGHEDIPTDSGVVAGPEGEPREFPQASELRAVQDWAGPTTVAAAGLGVVVLLTVAVVHLASRTRRN</sequence>
<evidence type="ECO:0000313" key="12">
    <source>
        <dbReference type="Proteomes" id="UP001260872"/>
    </source>
</evidence>
<gene>
    <name evidence="11" type="ORF">RH857_01540</name>
</gene>
<evidence type="ECO:0000256" key="4">
    <source>
        <dbReference type="ARBA" id="ARBA00022825"/>
    </source>
</evidence>
<feature type="active site" description="Charge relay system" evidence="5">
    <location>
        <position position="111"/>
    </location>
</feature>
<dbReference type="InterPro" id="IPR023827">
    <property type="entry name" value="Peptidase_S8_Asp-AS"/>
</dbReference>
<dbReference type="InterPro" id="IPR000209">
    <property type="entry name" value="Peptidase_S8/S53_dom"/>
</dbReference>
<evidence type="ECO:0000256" key="7">
    <source>
        <dbReference type="SAM" id="MobiDB-lite"/>
    </source>
</evidence>
<evidence type="ECO:0000256" key="2">
    <source>
        <dbReference type="ARBA" id="ARBA00022670"/>
    </source>
</evidence>
<keyword evidence="12" id="KW-1185">Reference proteome</keyword>
<dbReference type="Gene3D" id="3.40.50.200">
    <property type="entry name" value="Peptidase S8/S53 domain"/>
    <property type="match status" value="2"/>
</dbReference>
<keyword evidence="8" id="KW-0472">Membrane</keyword>
<keyword evidence="8" id="KW-1133">Transmembrane helix</keyword>
<dbReference type="RefSeq" id="WP_310536212.1">
    <property type="nucleotide sequence ID" value="NZ_BAAAOC010000015.1"/>
</dbReference>
<keyword evidence="3 5" id="KW-0378">Hydrolase</keyword>
<evidence type="ECO:0000256" key="5">
    <source>
        <dbReference type="PROSITE-ProRule" id="PRU01240"/>
    </source>
</evidence>
<feature type="domain" description="Peptidase S8/S53" evidence="10">
    <location>
        <begin position="217"/>
        <end position="413"/>
    </location>
</feature>
<reference evidence="12" key="1">
    <citation type="submission" date="2023-07" db="EMBL/GenBank/DDBJ databases">
        <title>Description of three actinobacteria isolated from air of manufacturing shop in a pharmaceutical factory.</title>
        <authorList>
            <person name="Zhang D.-F."/>
        </authorList>
    </citation>
    <scope>NUCLEOTIDE SEQUENCE [LARGE SCALE GENOMIC DNA]</scope>
    <source>
        <strain evidence="12">CCTCC AB 207010</strain>
    </source>
</reference>
<feature type="region of interest" description="Disordered" evidence="7">
    <location>
        <begin position="200"/>
        <end position="222"/>
    </location>
</feature>
<dbReference type="InterPro" id="IPR051048">
    <property type="entry name" value="Peptidase_S8/S53_subtilisin"/>
</dbReference>
<dbReference type="EMBL" id="JAVKGT010000002">
    <property type="protein sequence ID" value="MDR5710825.1"/>
    <property type="molecule type" value="Genomic_DNA"/>
</dbReference>
<evidence type="ECO:0000256" key="8">
    <source>
        <dbReference type="SAM" id="Phobius"/>
    </source>
</evidence>
<dbReference type="InterPro" id="IPR015500">
    <property type="entry name" value="Peptidase_S8_subtilisin-rel"/>
</dbReference>
<dbReference type="PANTHER" id="PTHR43399:SF4">
    <property type="entry name" value="CELL WALL-ASSOCIATED PROTEASE"/>
    <property type="match status" value="1"/>
</dbReference>
<feature type="region of interest" description="Disordered" evidence="7">
    <location>
        <begin position="448"/>
        <end position="471"/>
    </location>
</feature>
<accession>A0ABU1FQ95</accession>
<evidence type="ECO:0000256" key="9">
    <source>
        <dbReference type="SAM" id="SignalP"/>
    </source>
</evidence>
<feature type="active site" description="Charge relay system" evidence="5">
    <location>
        <position position="365"/>
    </location>
</feature>
<evidence type="ECO:0000256" key="6">
    <source>
        <dbReference type="RuleBase" id="RU003355"/>
    </source>
</evidence>
<protein>
    <submittedName>
        <fullName evidence="11">S8 family serine peptidase</fullName>
    </submittedName>
</protein>
<evidence type="ECO:0000259" key="10">
    <source>
        <dbReference type="Pfam" id="PF00082"/>
    </source>
</evidence>
<feature type="compositionally biased region" description="Acidic residues" evidence="7">
    <location>
        <begin position="201"/>
        <end position="213"/>
    </location>
</feature>